<evidence type="ECO:0000256" key="3">
    <source>
        <dbReference type="ARBA" id="ARBA00023002"/>
    </source>
</evidence>
<dbReference type="RefSeq" id="WP_092707721.1">
    <property type="nucleotide sequence ID" value="NZ_FMAG01000001.1"/>
</dbReference>
<keyword evidence="4 6" id="KW-0503">Monooxygenase</keyword>
<name>A0A1C3UFH9_9HYPH</name>
<dbReference type="GO" id="GO:0004497">
    <property type="term" value="F:monooxygenase activity"/>
    <property type="evidence" value="ECO:0007669"/>
    <property type="project" value="UniProtKB-KW"/>
</dbReference>
<sequence>MTHPNGLRVGIGLDVAAQPHNLREAQKNFWRALVARFDTVVDFMTLEDGFARPDGDGLDAVLLANWLAASSSNIGIIPGAAVNFLEPFHVSTAIATLDFVSEGRAGLLVQHYDGSRAVHARQAIGALNGFPATESSALRQDALDVVDVVRGLWDSWEDGAVIRDRESQRFLDGSKLHYINFKGSGFQVLGPSITPRPPQGQPVVAAAYRHGEDPSVALAADIVFLHPDRLDIVAVIGTIRAADEGRARAFIADVVIDATPKPVDDYVEQLRELTRSGIAGIRLILSDPAAQATYVIDELIPVLRSRSSVGPVATGPLRGRFGLPAAGNRYTNAA</sequence>
<feature type="domain" description="Luciferase-like" evidence="5">
    <location>
        <begin position="53"/>
        <end position="273"/>
    </location>
</feature>
<evidence type="ECO:0000259" key="5">
    <source>
        <dbReference type="Pfam" id="PF00296"/>
    </source>
</evidence>
<dbReference type="SUPFAM" id="SSF51679">
    <property type="entry name" value="Bacterial luciferase-like"/>
    <property type="match status" value="1"/>
</dbReference>
<dbReference type="InterPro" id="IPR036661">
    <property type="entry name" value="Luciferase-like_sf"/>
</dbReference>
<dbReference type="OrthoDB" id="9779442at2"/>
<keyword evidence="3" id="KW-0560">Oxidoreductase</keyword>
<reference evidence="7" key="1">
    <citation type="submission" date="2016-08" db="EMBL/GenBank/DDBJ databases">
        <authorList>
            <person name="Varghese N."/>
            <person name="Submissions Spin"/>
        </authorList>
    </citation>
    <scope>NUCLEOTIDE SEQUENCE [LARGE SCALE GENOMIC DNA]</scope>
    <source>
        <strain evidence="7">HAMBI 2975</strain>
    </source>
</reference>
<keyword evidence="7" id="KW-1185">Reference proteome</keyword>
<gene>
    <name evidence="6" type="ORF">GA0061103_2097</name>
</gene>
<dbReference type="EMBL" id="FMAG01000001">
    <property type="protein sequence ID" value="SCB14212.1"/>
    <property type="molecule type" value="Genomic_DNA"/>
</dbReference>
<dbReference type="InterPro" id="IPR051260">
    <property type="entry name" value="Diverse_substr_monoxygenases"/>
</dbReference>
<dbReference type="Proteomes" id="UP000199101">
    <property type="component" value="Unassembled WGS sequence"/>
</dbReference>
<dbReference type="PANTHER" id="PTHR30011:SF16">
    <property type="entry name" value="C2H2 FINGER DOMAIN TRANSCRIPTION FACTOR (EUROFUNG)-RELATED"/>
    <property type="match status" value="1"/>
</dbReference>
<dbReference type="Gene3D" id="3.20.20.30">
    <property type="entry name" value="Luciferase-like domain"/>
    <property type="match status" value="1"/>
</dbReference>
<evidence type="ECO:0000256" key="4">
    <source>
        <dbReference type="ARBA" id="ARBA00023033"/>
    </source>
</evidence>
<evidence type="ECO:0000256" key="1">
    <source>
        <dbReference type="ARBA" id="ARBA00022630"/>
    </source>
</evidence>
<keyword evidence="1" id="KW-0285">Flavoprotein</keyword>
<evidence type="ECO:0000313" key="6">
    <source>
        <dbReference type="EMBL" id="SCB14212.1"/>
    </source>
</evidence>
<dbReference type="InterPro" id="IPR011251">
    <property type="entry name" value="Luciferase-like_dom"/>
</dbReference>
<evidence type="ECO:0000256" key="2">
    <source>
        <dbReference type="ARBA" id="ARBA00022643"/>
    </source>
</evidence>
<protein>
    <submittedName>
        <fullName evidence="6">Flavin-dependent oxidoreductase, luciferase family (Includes alkanesulfonate monooxygenase SsuD and methylene tetrahydromethanopterin reductase)</fullName>
    </submittedName>
</protein>
<accession>A0A1C3UFH9</accession>
<proteinExistence type="predicted"/>
<dbReference type="AlphaFoldDB" id="A0A1C3UFH9"/>
<keyword evidence="2" id="KW-0288">FMN</keyword>
<dbReference type="Pfam" id="PF00296">
    <property type="entry name" value="Bac_luciferase"/>
    <property type="match status" value="1"/>
</dbReference>
<dbReference type="GO" id="GO:0016705">
    <property type="term" value="F:oxidoreductase activity, acting on paired donors, with incorporation or reduction of molecular oxygen"/>
    <property type="evidence" value="ECO:0007669"/>
    <property type="project" value="InterPro"/>
</dbReference>
<organism evidence="6 7">
    <name type="scientific">Rhizobium multihospitium</name>
    <dbReference type="NCBI Taxonomy" id="410764"/>
    <lineage>
        <taxon>Bacteria</taxon>
        <taxon>Pseudomonadati</taxon>
        <taxon>Pseudomonadota</taxon>
        <taxon>Alphaproteobacteria</taxon>
        <taxon>Hyphomicrobiales</taxon>
        <taxon>Rhizobiaceae</taxon>
        <taxon>Rhizobium/Agrobacterium group</taxon>
        <taxon>Rhizobium</taxon>
    </lineage>
</organism>
<dbReference type="PANTHER" id="PTHR30011">
    <property type="entry name" value="ALKANESULFONATE MONOOXYGENASE-RELATED"/>
    <property type="match status" value="1"/>
</dbReference>
<evidence type="ECO:0000313" key="7">
    <source>
        <dbReference type="Proteomes" id="UP000199101"/>
    </source>
</evidence>
<dbReference type="STRING" id="410764.GA0061103_2097"/>